<accession>A0A5M3T255</accession>
<evidence type="ECO:0000313" key="1">
    <source>
        <dbReference type="EMBL" id="GCE93793.1"/>
    </source>
</evidence>
<protein>
    <submittedName>
        <fullName evidence="1">Uncharacterized protein</fullName>
    </submittedName>
</protein>
<proteinExistence type="predicted"/>
<evidence type="ECO:0000313" key="2">
    <source>
        <dbReference type="Proteomes" id="UP000326169"/>
    </source>
</evidence>
<gene>
    <name evidence="1" type="ORF">NIES46_18450</name>
</gene>
<comment type="caution">
    <text evidence="1">The sequence shown here is derived from an EMBL/GenBank/DDBJ whole genome shotgun (WGS) entry which is preliminary data.</text>
</comment>
<name>A0A5M3T255_LIMPL</name>
<sequence>MWVGDMRITLPTGDFPFSGDSPNFRLLKTSTFPTQPENCYVGRRYLSNSPNFGLLKTATFLSQPENCYVGRLYESNSPNS</sequence>
<dbReference type="Proteomes" id="UP000326169">
    <property type="component" value="Unassembled WGS sequence"/>
</dbReference>
<dbReference type="EMBL" id="BIMW01000079">
    <property type="protein sequence ID" value="GCE93793.1"/>
    <property type="molecule type" value="Genomic_DNA"/>
</dbReference>
<keyword evidence="2" id="KW-1185">Reference proteome</keyword>
<reference evidence="1 2" key="1">
    <citation type="journal article" date="2019" name="J Genomics">
        <title>The Draft Genome of a Hydrogen-producing Cyanobacterium, Arthrospira platensis NIES-46.</title>
        <authorList>
            <person name="Suzuki S."/>
            <person name="Yamaguchi H."/>
            <person name="Kawachi M."/>
        </authorList>
    </citation>
    <scope>NUCLEOTIDE SEQUENCE [LARGE SCALE GENOMIC DNA]</scope>
    <source>
        <strain evidence="1 2">NIES-46</strain>
    </source>
</reference>
<organism evidence="1 2">
    <name type="scientific">Limnospira platensis NIES-46</name>
    <dbReference type="NCBI Taxonomy" id="1236695"/>
    <lineage>
        <taxon>Bacteria</taxon>
        <taxon>Bacillati</taxon>
        <taxon>Cyanobacteriota</taxon>
        <taxon>Cyanophyceae</taxon>
        <taxon>Oscillatoriophycideae</taxon>
        <taxon>Oscillatoriales</taxon>
        <taxon>Sirenicapillariaceae</taxon>
        <taxon>Limnospira</taxon>
    </lineage>
</organism>